<dbReference type="EMBL" id="AEYI02002538">
    <property type="protein sequence ID" value="KFG27903.1"/>
    <property type="molecule type" value="Genomic_DNA"/>
</dbReference>
<evidence type="ECO:0000313" key="3">
    <source>
        <dbReference type="Proteomes" id="UP000028828"/>
    </source>
</evidence>
<feature type="compositionally biased region" description="Acidic residues" evidence="1">
    <location>
        <begin position="17"/>
        <end position="28"/>
    </location>
</feature>
<feature type="region of interest" description="Disordered" evidence="1">
    <location>
        <begin position="1"/>
        <end position="71"/>
    </location>
</feature>
<feature type="non-terminal residue" evidence="2">
    <location>
        <position position="566"/>
    </location>
</feature>
<name>A0A086J6Y5_TOXGO</name>
<evidence type="ECO:0000313" key="2">
    <source>
        <dbReference type="EMBL" id="KFG27903.1"/>
    </source>
</evidence>
<feature type="compositionally biased region" description="Basic and acidic residues" evidence="1">
    <location>
        <begin position="306"/>
        <end position="316"/>
    </location>
</feature>
<feature type="compositionally biased region" description="Acidic residues" evidence="1">
    <location>
        <begin position="387"/>
        <end position="403"/>
    </location>
</feature>
<feature type="compositionally biased region" description="Basic and acidic residues" evidence="1">
    <location>
        <begin position="374"/>
        <end position="386"/>
    </location>
</feature>
<sequence length="566" mass="63562">MLVQGVRGDRVDRSRGDEEEQTWEDGDSQDVSRAKHKREGGRSRHSKKKDRSPSRRKKKEKSHQSRPLLLTLQKLTNAASSGSGLLPEKPTTRHRYLLASKLFLWREFLESDEVNRELLHGDRPLQRLLACLREWNAERVAVVERAAEEAEDSDEEESVIRRLQPPHLVLTAHGGQEEEVAFSASSARAGEGEGKVKEGEEGEGERRRAPVEETEEGGVRFRVVRGVLPNVAAGLWVCAALGGKPVESSENREFLWRAEERYLPSSWLRKQLRILELVLLNPQMQTAAGVQVELGLIREVMEREEEAMREKEAQREEEMEEEENLDDEETGEDRGQNEGAEAKIREQDSRKERSPTRGEEADGDMADVSSRSMSPRDKTSKERDENMQEEDDFDLVPEPEDSAEASLSPKKDPENNVSDVDEDYEMFLEPSDGALSDDALFDAWDVVGSEDEEENATGPRRSDGNLAGADLLACLIDDLEAFPVKRGTSETPRDRETRRPKKRSRDSGATGGPPAPEGTADAADACEKENAAPERGAERNARTDQDVDRVKKIMRSLDTAFAELEQ</sequence>
<comment type="caution">
    <text evidence="2">The sequence shown here is derived from an EMBL/GenBank/DDBJ whole genome shotgun (WGS) entry which is preliminary data.</text>
</comment>
<feature type="compositionally biased region" description="Basic and acidic residues" evidence="1">
    <location>
        <begin position="190"/>
        <end position="211"/>
    </location>
</feature>
<protein>
    <submittedName>
        <fullName evidence="2">Uncharacterized protein</fullName>
    </submittedName>
</protein>
<feature type="compositionally biased region" description="Basic and acidic residues" evidence="1">
    <location>
        <begin position="7"/>
        <end position="16"/>
    </location>
</feature>
<feature type="compositionally biased region" description="Basic and acidic residues" evidence="1">
    <location>
        <begin position="332"/>
        <end position="360"/>
    </location>
</feature>
<feature type="compositionally biased region" description="Basic and acidic residues" evidence="1">
    <location>
        <begin position="487"/>
        <end position="497"/>
    </location>
</feature>
<feature type="compositionally biased region" description="Basic residues" evidence="1">
    <location>
        <begin position="34"/>
        <end position="61"/>
    </location>
</feature>
<feature type="compositionally biased region" description="Acidic residues" evidence="1">
    <location>
        <begin position="317"/>
        <end position="331"/>
    </location>
</feature>
<reference evidence="2 3" key="1">
    <citation type="submission" date="2014-03" db="EMBL/GenBank/DDBJ databases">
        <authorList>
            <person name="Sibley D."/>
            <person name="Venepally P."/>
            <person name="Karamycheva S."/>
            <person name="Hadjithomas M."/>
            <person name="Khan A."/>
            <person name="Brunk B."/>
            <person name="Roos D."/>
            <person name="Caler E."/>
            <person name="Lorenzi H."/>
        </authorList>
    </citation>
    <scope>NUCLEOTIDE SEQUENCE [LARGE SCALE GENOMIC DNA]</scope>
    <source>
        <strain evidence="3">p89</strain>
    </source>
</reference>
<dbReference type="AlphaFoldDB" id="A0A086J6Y5"/>
<dbReference type="Proteomes" id="UP000028828">
    <property type="component" value="Unassembled WGS sequence"/>
</dbReference>
<accession>A0A086J6Y5</accession>
<feature type="region of interest" description="Disordered" evidence="1">
    <location>
        <begin position="305"/>
        <end position="466"/>
    </location>
</feature>
<gene>
    <name evidence="2" type="ORF">TGP89_275430C</name>
</gene>
<dbReference type="VEuPathDB" id="ToxoDB:TGP89_275430C"/>
<feature type="region of interest" description="Disordered" evidence="1">
    <location>
        <begin position="184"/>
        <end position="212"/>
    </location>
</feature>
<feature type="compositionally biased region" description="Basic and acidic residues" evidence="1">
    <location>
        <begin position="525"/>
        <end position="549"/>
    </location>
</feature>
<feature type="region of interest" description="Disordered" evidence="1">
    <location>
        <begin position="480"/>
        <end position="549"/>
    </location>
</feature>
<organism evidence="2 3">
    <name type="scientific">Toxoplasma gondii p89</name>
    <dbReference type="NCBI Taxonomy" id="943119"/>
    <lineage>
        <taxon>Eukaryota</taxon>
        <taxon>Sar</taxon>
        <taxon>Alveolata</taxon>
        <taxon>Apicomplexa</taxon>
        <taxon>Conoidasida</taxon>
        <taxon>Coccidia</taxon>
        <taxon>Eucoccidiorida</taxon>
        <taxon>Eimeriorina</taxon>
        <taxon>Sarcocystidae</taxon>
        <taxon>Toxoplasma</taxon>
    </lineage>
</organism>
<evidence type="ECO:0000256" key="1">
    <source>
        <dbReference type="SAM" id="MobiDB-lite"/>
    </source>
</evidence>
<proteinExistence type="predicted"/>